<keyword evidence="6" id="KW-1185">Reference proteome</keyword>
<feature type="region of interest" description="Disordered" evidence="3">
    <location>
        <begin position="400"/>
        <end position="424"/>
    </location>
</feature>
<organism evidence="5 6">
    <name type="scientific">Meloidogyne graminicola</name>
    <dbReference type="NCBI Taxonomy" id="189291"/>
    <lineage>
        <taxon>Eukaryota</taxon>
        <taxon>Metazoa</taxon>
        <taxon>Ecdysozoa</taxon>
        <taxon>Nematoda</taxon>
        <taxon>Chromadorea</taxon>
        <taxon>Rhabditida</taxon>
        <taxon>Tylenchina</taxon>
        <taxon>Tylenchomorpha</taxon>
        <taxon>Tylenchoidea</taxon>
        <taxon>Meloidogynidae</taxon>
        <taxon>Meloidogyninae</taxon>
        <taxon>Meloidogyne</taxon>
    </lineage>
</organism>
<sequence>MWHEARKQEKAVRHKMVDSAKRHERRRQFYESVRREPDEFMQVHGQVMPIHVDTAIAEAAESPNILRKWQGDENILIDRFDVRVHLEQIQDGTSKQTKKNLYVFQTNIRYDDVMELQCDYERYRILVFNEFKKGCFLTLISIQGMLRNENELNPFFILWSYCRITVITINLKTFFSVSENSFLTQIAAKEFWPTQGYSPSSTYKKERDKKKNMTGKRAAIAFTYGDSEVIRTSNNKYWKERNAEASSSDDDELDETEDLDPAIDTSVLNAESSALLNKIGTKYNITSGAFLQLLNMDQKEQTSTAQIKEIDKAKLALSTYYGRHAKADRAILKRRRAMIIGNLGSALQSNEEATTTLLSFLSSSNKNDIKEEYVLTSSDSGEDFERTEFITCFGGDNEKNISKNNLSLDGPDENDGEKGIIHGPVLPTKEYRRLLELSRRKSVSPDSQWNCTQDISRRERRSSRSLSPRSPRKRRRSRSRNLSTSRYQRKREREGSSRSPSYRNRRENRTRTSNTRMRSSSRSYKRRRSSYSSSHSPTSKRTSSVRNHRRNNEQSNITGLTNNNFSKTINDYSSSSLSSSNGSPINIRSSMSESEKEKIERENRKRRIKRTKRMVREQKATRELNKHQEGVEAKVEKAAKKLRVQMRKALTKTAAQFKEEGEQRHKEMLREKRFFLNS</sequence>
<feature type="region of interest" description="Disordered" evidence="3">
    <location>
        <begin position="442"/>
        <end position="603"/>
    </location>
</feature>
<protein>
    <submittedName>
        <fullName evidence="5">DRY_EERY domain-containing protein</fullName>
    </submittedName>
</protein>
<dbReference type="GO" id="GO:0008380">
    <property type="term" value="P:RNA splicing"/>
    <property type="evidence" value="ECO:0007669"/>
    <property type="project" value="UniProtKB-KW"/>
</dbReference>
<feature type="compositionally biased region" description="Polar residues" evidence="3">
    <location>
        <begin position="553"/>
        <end position="572"/>
    </location>
</feature>
<dbReference type="SMART" id="SM01141">
    <property type="entry name" value="DRY_EERY"/>
    <property type="match status" value="1"/>
</dbReference>
<dbReference type="EMBL" id="JABEBT010000012">
    <property type="protein sequence ID" value="KAF7638376.1"/>
    <property type="molecule type" value="Genomic_DNA"/>
</dbReference>
<feature type="region of interest" description="Disordered" evidence="3">
    <location>
        <begin position="613"/>
        <end position="632"/>
    </location>
</feature>
<feature type="domain" description="Suppressor of white apricot N-terminal" evidence="4">
    <location>
        <begin position="39"/>
        <end position="228"/>
    </location>
</feature>
<dbReference type="AlphaFoldDB" id="A0A8S9ZZE6"/>
<evidence type="ECO:0000256" key="3">
    <source>
        <dbReference type="SAM" id="MobiDB-lite"/>
    </source>
</evidence>
<dbReference type="Pfam" id="PF09750">
    <property type="entry name" value="DRY_EERY"/>
    <property type="match status" value="1"/>
</dbReference>
<dbReference type="Proteomes" id="UP000605970">
    <property type="component" value="Unassembled WGS sequence"/>
</dbReference>
<gene>
    <name evidence="5" type="ORF">Mgra_00002059</name>
</gene>
<dbReference type="InterPro" id="IPR040397">
    <property type="entry name" value="SWAP"/>
</dbReference>
<evidence type="ECO:0000313" key="6">
    <source>
        <dbReference type="Proteomes" id="UP000605970"/>
    </source>
</evidence>
<reference evidence="5" key="1">
    <citation type="journal article" date="2020" name="Ecol. Evol.">
        <title>Genome structure and content of the rice root-knot nematode (Meloidogyne graminicola).</title>
        <authorList>
            <person name="Phan N.T."/>
            <person name="Danchin E.G.J."/>
            <person name="Klopp C."/>
            <person name="Perfus-Barbeoch L."/>
            <person name="Kozlowski D.K."/>
            <person name="Koutsovoulos G.D."/>
            <person name="Lopez-Roques C."/>
            <person name="Bouchez O."/>
            <person name="Zahm M."/>
            <person name="Besnard G."/>
            <person name="Bellafiore S."/>
        </authorList>
    </citation>
    <scope>NUCLEOTIDE SEQUENCE</scope>
    <source>
        <strain evidence="5">VN-18</strain>
    </source>
</reference>
<evidence type="ECO:0000256" key="1">
    <source>
        <dbReference type="ARBA" id="ARBA00022664"/>
    </source>
</evidence>
<keyword evidence="2" id="KW-0508">mRNA splicing</keyword>
<feature type="compositionally biased region" description="Low complexity" evidence="3">
    <location>
        <begin position="511"/>
        <end position="522"/>
    </location>
</feature>
<comment type="caution">
    <text evidence="5">The sequence shown here is derived from an EMBL/GenBank/DDBJ whole genome shotgun (WGS) entry which is preliminary data.</text>
</comment>
<feature type="compositionally biased region" description="Basic and acidic residues" evidence="3">
    <location>
        <begin position="614"/>
        <end position="632"/>
    </location>
</feature>
<dbReference type="OrthoDB" id="10070965at2759"/>
<keyword evidence="1" id="KW-0507">mRNA processing</keyword>
<evidence type="ECO:0000259" key="4">
    <source>
        <dbReference type="SMART" id="SM01141"/>
    </source>
</evidence>
<feature type="compositionally biased region" description="Basic residues" evidence="3">
    <location>
        <begin position="470"/>
        <end position="479"/>
    </location>
</feature>
<name>A0A8S9ZZE6_9BILA</name>
<dbReference type="PANTHER" id="PTHR13161:SF4">
    <property type="entry name" value="CLK4-ASSOCIATING SERINE_ARGININE RICH PROTEIN"/>
    <property type="match status" value="1"/>
</dbReference>
<accession>A0A8S9ZZE6</accession>
<evidence type="ECO:0000256" key="2">
    <source>
        <dbReference type="ARBA" id="ARBA00023187"/>
    </source>
</evidence>
<feature type="compositionally biased region" description="Low complexity" evidence="3">
    <location>
        <begin position="530"/>
        <end position="544"/>
    </location>
</feature>
<dbReference type="PANTHER" id="PTHR13161">
    <property type="entry name" value="SPLICING FACTOR SUPPRESSOR OF WHITE APRICOT"/>
    <property type="match status" value="1"/>
</dbReference>
<dbReference type="GO" id="GO:0006397">
    <property type="term" value="P:mRNA processing"/>
    <property type="evidence" value="ECO:0007669"/>
    <property type="project" value="UniProtKB-KW"/>
</dbReference>
<feature type="compositionally biased region" description="Basic and acidic residues" evidence="3">
    <location>
        <begin position="593"/>
        <end position="603"/>
    </location>
</feature>
<evidence type="ECO:0000313" key="5">
    <source>
        <dbReference type="EMBL" id="KAF7638376.1"/>
    </source>
</evidence>
<dbReference type="InterPro" id="IPR019147">
    <property type="entry name" value="SWAP_N_domain"/>
</dbReference>
<feature type="compositionally biased region" description="Low complexity" evidence="3">
    <location>
        <begin position="573"/>
        <end position="592"/>
    </location>
</feature>
<proteinExistence type="predicted"/>
<feature type="compositionally biased region" description="Polar residues" evidence="3">
    <location>
        <begin position="444"/>
        <end position="454"/>
    </location>
</feature>